<sequence>MGAGNRRWTCCKSGTNEIKTIRLIDREKDVVFQWEQETTNAYRILKDSHSGKTMKEKEYSRRQGNRTPPHLDVFSYPFLRDEIVVVVVVVIVLLLIPCNSDNIFFPDKLFVLIYATVDWYGTGGTASNAGGTRALHDGRRPSVKYTLSFI</sequence>
<evidence type="ECO:0000313" key="3">
    <source>
        <dbReference type="Proteomes" id="UP001607302"/>
    </source>
</evidence>
<keyword evidence="1" id="KW-0472">Membrane</keyword>
<feature type="transmembrane region" description="Helical" evidence="1">
    <location>
        <begin position="83"/>
        <end position="100"/>
    </location>
</feature>
<keyword evidence="1" id="KW-0812">Transmembrane</keyword>
<keyword evidence="1" id="KW-1133">Transmembrane helix</keyword>
<evidence type="ECO:0000256" key="1">
    <source>
        <dbReference type="SAM" id="Phobius"/>
    </source>
</evidence>
<evidence type="ECO:0000313" key="2">
    <source>
        <dbReference type="EMBL" id="KAL2717023.1"/>
    </source>
</evidence>
<accession>A0ABD2A8S6</accession>
<dbReference type="AlphaFoldDB" id="A0ABD2A8S6"/>
<organism evidence="2 3">
    <name type="scientific">Vespula squamosa</name>
    <name type="common">Southern yellow jacket</name>
    <name type="synonym">Wasp</name>
    <dbReference type="NCBI Taxonomy" id="30214"/>
    <lineage>
        <taxon>Eukaryota</taxon>
        <taxon>Metazoa</taxon>
        <taxon>Ecdysozoa</taxon>
        <taxon>Arthropoda</taxon>
        <taxon>Hexapoda</taxon>
        <taxon>Insecta</taxon>
        <taxon>Pterygota</taxon>
        <taxon>Neoptera</taxon>
        <taxon>Endopterygota</taxon>
        <taxon>Hymenoptera</taxon>
        <taxon>Apocrita</taxon>
        <taxon>Aculeata</taxon>
        <taxon>Vespoidea</taxon>
        <taxon>Vespidae</taxon>
        <taxon>Vespinae</taxon>
        <taxon>Vespula</taxon>
    </lineage>
</organism>
<comment type="caution">
    <text evidence="2">The sequence shown here is derived from an EMBL/GenBank/DDBJ whole genome shotgun (WGS) entry which is preliminary data.</text>
</comment>
<dbReference type="EMBL" id="JAUDFV010000153">
    <property type="protein sequence ID" value="KAL2717023.1"/>
    <property type="molecule type" value="Genomic_DNA"/>
</dbReference>
<name>A0ABD2A8S6_VESSQ</name>
<reference evidence="2 3" key="1">
    <citation type="journal article" date="2024" name="Ann. Entomol. Soc. Am.">
        <title>Genomic analyses of the southern and eastern yellowjacket wasps (Hymenoptera: Vespidae) reveal evolutionary signatures of social life.</title>
        <authorList>
            <person name="Catto M.A."/>
            <person name="Caine P.B."/>
            <person name="Orr S.E."/>
            <person name="Hunt B.G."/>
            <person name="Goodisman M.A.D."/>
        </authorList>
    </citation>
    <scope>NUCLEOTIDE SEQUENCE [LARGE SCALE GENOMIC DNA]</scope>
    <source>
        <strain evidence="2">233</strain>
        <tissue evidence="2">Head and thorax</tissue>
    </source>
</reference>
<dbReference type="Proteomes" id="UP001607302">
    <property type="component" value="Unassembled WGS sequence"/>
</dbReference>
<proteinExistence type="predicted"/>
<protein>
    <submittedName>
        <fullName evidence="2">Uncharacterized protein</fullName>
    </submittedName>
</protein>
<keyword evidence="3" id="KW-1185">Reference proteome</keyword>
<gene>
    <name evidence="2" type="ORF">V1478_012723</name>
</gene>